<protein>
    <recommendedName>
        <fullName evidence="3">YceI-like domain-containing protein</fullName>
    </recommendedName>
</protein>
<accession>A0ABP8LSR6</accession>
<evidence type="ECO:0000313" key="1">
    <source>
        <dbReference type="EMBL" id="GAA4433704.1"/>
    </source>
</evidence>
<evidence type="ECO:0000313" key="2">
    <source>
        <dbReference type="Proteomes" id="UP001500552"/>
    </source>
</evidence>
<keyword evidence="2" id="KW-1185">Reference proteome</keyword>
<dbReference type="EMBL" id="BAABHC010000014">
    <property type="protein sequence ID" value="GAA4433704.1"/>
    <property type="molecule type" value="Genomic_DNA"/>
</dbReference>
<proteinExistence type="predicted"/>
<name>A0ABP8LSR6_9BACT</name>
<reference evidence="2" key="1">
    <citation type="journal article" date="2019" name="Int. J. Syst. Evol. Microbiol.">
        <title>The Global Catalogue of Microorganisms (GCM) 10K type strain sequencing project: providing services to taxonomists for standard genome sequencing and annotation.</title>
        <authorList>
            <consortium name="The Broad Institute Genomics Platform"/>
            <consortium name="The Broad Institute Genome Sequencing Center for Infectious Disease"/>
            <person name="Wu L."/>
            <person name="Ma J."/>
        </authorList>
    </citation>
    <scope>NUCLEOTIDE SEQUENCE [LARGE SCALE GENOMIC DNA]</scope>
    <source>
        <strain evidence="2">JCM 17926</strain>
    </source>
</reference>
<comment type="caution">
    <text evidence="1">The sequence shown here is derived from an EMBL/GenBank/DDBJ whole genome shotgun (WGS) entry which is preliminary data.</text>
</comment>
<evidence type="ECO:0008006" key="3">
    <source>
        <dbReference type="Google" id="ProtNLM"/>
    </source>
</evidence>
<sequence length="182" mass="19915">MLLVQLMLALLSLFPGRAAKESYLVVLGERITVKAATSMGNINCTYSSSRQGDTLFINRQVAQGEGLMLRLPVKGFGCGNLLLTRDFQRTLKAGEYPLVRVEMLELVQEGQQLKGTLRLQLAGKTQVLRGVNFASHAGNKLSTTLCLSFSDFALATPHKLGGLVKVEEEMQVNVELLLAHLQ</sequence>
<dbReference type="RefSeq" id="WP_345159267.1">
    <property type="nucleotide sequence ID" value="NZ_BAABHC010000014.1"/>
</dbReference>
<dbReference type="Proteomes" id="UP001500552">
    <property type="component" value="Unassembled WGS sequence"/>
</dbReference>
<gene>
    <name evidence="1" type="ORF">GCM10023188_23610</name>
</gene>
<organism evidence="1 2">
    <name type="scientific">Pontibacter saemangeumensis</name>
    <dbReference type="NCBI Taxonomy" id="1084525"/>
    <lineage>
        <taxon>Bacteria</taxon>
        <taxon>Pseudomonadati</taxon>
        <taxon>Bacteroidota</taxon>
        <taxon>Cytophagia</taxon>
        <taxon>Cytophagales</taxon>
        <taxon>Hymenobacteraceae</taxon>
        <taxon>Pontibacter</taxon>
    </lineage>
</organism>